<dbReference type="EMBL" id="JAICBX010000001">
    <property type="protein sequence ID" value="MBW8636221.1"/>
    <property type="molecule type" value="Genomic_DNA"/>
</dbReference>
<dbReference type="InterPro" id="IPR010982">
    <property type="entry name" value="Lambda_DNA-bd_dom_sf"/>
</dbReference>
<accession>A0AAE2ZH75</accession>
<feature type="domain" description="HTH cro/C1-type" evidence="1">
    <location>
        <begin position="30"/>
        <end position="62"/>
    </location>
</feature>
<reference evidence="2" key="1">
    <citation type="submission" date="2021-08" db="EMBL/GenBank/DDBJ databases">
        <title>Hoeflea bacterium WL0058 sp. nov., isolated from the sediment.</title>
        <authorList>
            <person name="Wang L."/>
            <person name="Zhang D."/>
        </authorList>
    </citation>
    <scope>NUCLEOTIDE SEQUENCE</scope>
    <source>
        <strain evidence="2">WL0058</strain>
    </source>
</reference>
<dbReference type="InterPro" id="IPR001387">
    <property type="entry name" value="Cro/C1-type_HTH"/>
</dbReference>
<comment type="caution">
    <text evidence="2">The sequence shown here is derived from an EMBL/GenBank/DDBJ whole genome shotgun (WGS) entry which is preliminary data.</text>
</comment>
<dbReference type="Gene3D" id="1.10.260.40">
    <property type="entry name" value="lambda repressor-like DNA-binding domains"/>
    <property type="match status" value="1"/>
</dbReference>
<dbReference type="SMART" id="SM00530">
    <property type="entry name" value="HTH_XRE"/>
    <property type="match status" value="1"/>
</dbReference>
<sequence>MFLNDAKGIIIGHYSQFRFLEWMLITTEQIKAARMMVGWSQAQLSEYSGVPHSTLKRIESKKGPLQANARTAWTIQETLEKAGILFLSADDEAGAGVRLAIGYREE</sequence>
<dbReference type="Proteomes" id="UP001196509">
    <property type="component" value="Unassembled WGS sequence"/>
</dbReference>
<name>A0AAE2ZH75_9HYPH</name>
<evidence type="ECO:0000313" key="2">
    <source>
        <dbReference type="EMBL" id="MBW8636221.1"/>
    </source>
</evidence>
<dbReference type="GO" id="GO:0003677">
    <property type="term" value="F:DNA binding"/>
    <property type="evidence" value="ECO:0007669"/>
    <property type="project" value="InterPro"/>
</dbReference>
<evidence type="ECO:0000313" key="3">
    <source>
        <dbReference type="Proteomes" id="UP001196509"/>
    </source>
</evidence>
<dbReference type="CDD" id="cd00093">
    <property type="entry name" value="HTH_XRE"/>
    <property type="match status" value="1"/>
</dbReference>
<dbReference type="Pfam" id="PF01381">
    <property type="entry name" value="HTH_3"/>
    <property type="match status" value="1"/>
</dbReference>
<dbReference type="PROSITE" id="PS50943">
    <property type="entry name" value="HTH_CROC1"/>
    <property type="match status" value="1"/>
</dbReference>
<proteinExistence type="predicted"/>
<dbReference type="RefSeq" id="WP_220226922.1">
    <property type="nucleotide sequence ID" value="NZ_JAICBX010000001.1"/>
</dbReference>
<keyword evidence="3" id="KW-1185">Reference proteome</keyword>
<evidence type="ECO:0000259" key="1">
    <source>
        <dbReference type="PROSITE" id="PS50943"/>
    </source>
</evidence>
<gene>
    <name evidence="2" type="ORF">K1W69_03395</name>
</gene>
<dbReference type="AlphaFoldDB" id="A0AAE2ZH75"/>
<protein>
    <submittedName>
        <fullName evidence="2">Helix-turn-helix domain-containing protein</fullName>
    </submittedName>
</protein>
<dbReference type="SUPFAM" id="SSF47413">
    <property type="entry name" value="lambda repressor-like DNA-binding domains"/>
    <property type="match status" value="1"/>
</dbReference>
<organism evidence="2 3">
    <name type="scientific">Flavimaribacter sediminis</name>
    <dbReference type="NCBI Taxonomy" id="2865987"/>
    <lineage>
        <taxon>Bacteria</taxon>
        <taxon>Pseudomonadati</taxon>
        <taxon>Pseudomonadota</taxon>
        <taxon>Alphaproteobacteria</taxon>
        <taxon>Hyphomicrobiales</taxon>
        <taxon>Rhizobiaceae</taxon>
        <taxon>Flavimaribacter</taxon>
    </lineage>
</organism>